<comment type="caution">
    <text evidence="1">The sequence shown here is derived from an EMBL/GenBank/DDBJ whole genome shotgun (WGS) entry which is preliminary data.</text>
</comment>
<dbReference type="EMBL" id="MPKA01000113">
    <property type="protein sequence ID" value="OLU44384.1"/>
    <property type="molecule type" value="Genomic_DNA"/>
</dbReference>
<dbReference type="RefSeq" id="WP_076342273.1">
    <property type="nucleotide sequence ID" value="NZ_CAJTMI010000062.1"/>
</dbReference>
<organism evidence="1 2">
    <name type="scientific">Dubosiella newyorkensis</name>
    <dbReference type="NCBI Taxonomy" id="1862672"/>
    <lineage>
        <taxon>Bacteria</taxon>
        <taxon>Bacillati</taxon>
        <taxon>Bacillota</taxon>
        <taxon>Erysipelotrichia</taxon>
        <taxon>Erysipelotrichales</taxon>
        <taxon>Erysipelotrichaceae</taxon>
        <taxon>Dubosiella</taxon>
    </lineage>
</organism>
<protein>
    <submittedName>
        <fullName evidence="1">Uncharacterized protein</fullName>
    </submittedName>
</protein>
<dbReference type="STRING" id="1862672.BO225_10900"/>
<dbReference type="GeneID" id="78276443"/>
<dbReference type="AlphaFoldDB" id="A0A1U7NK54"/>
<accession>A0A1U7NK54</accession>
<evidence type="ECO:0000313" key="2">
    <source>
        <dbReference type="Proteomes" id="UP000186705"/>
    </source>
</evidence>
<reference evidence="1 2" key="1">
    <citation type="submission" date="2016-11" db="EMBL/GenBank/DDBJ databases">
        <title>Description of two novel members of the family Erysipelotrichaceae: Ileibacterium lipovorans gen. nov., sp. nov. and Dubosiella newyorkensis, gen. nov., sp. nov.</title>
        <authorList>
            <person name="Cox L.M."/>
            <person name="Sohn J."/>
            <person name="Tyrrell K.L."/>
            <person name="Citron D.M."/>
            <person name="Lawson P.A."/>
            <person name="Patel N.B."/>
            <person name="Iizumi T."/>
            <person name="Perez-Perez G.I."/>
            <person name="Goldstein E.J."/>
            <person name="Blaser M.J."/>
        </authorList>
    </citation>
    <scope>NUCLEOTIDE SEQUENCE [LARGE SCALE GENOMIC DNA]</scope>
    <source>
        <strain evidence="1 2">NYU-BL-A4</strain>
    </source>
</reference>
<gene>
    <name evidence="1" type="ORF">BO225_10900</name>
</gene>
<proteinExistence type="predicted"/>
<name>A0A1U7NK54_9FIRM</name>
<keyword evidence="2" id="KW-1185">Reference proteome</keyword>
<dbReference type="OrthoDB" id="1683857at2"/>
<dbReference type="Proteomes" id="UP000186705">
    <property type="component" value="Unassembled WGS sequence"/>
</dbReference>
<evidence type="ECO:0000313" key="1">
    <source>
        <dbReference type="EMBL" id="OLU44384.1"/>
    </source>
</evidence>
<sequence>MNQNIQKYYIDIIVYLERHRIPRPLYVFWDGERYKVDRIISVKKTFSKAGGCGLRYDCLINGHRRALFLEREGKWFIESDIPDYNRVYEDYAE</sequence>